<sequence>MKTDDNREKLRLIKHFFIFNMLQQPSCFININKAAKKNSANIKQENRYPNNLSTEKSSKDKLSTESAIPICDKLTMAKFLVILKLLQRPYSNKNMNKTSKSNPINIRNENRVIPNNLDLINNSKNENSKFMFFIQRVTFKNNSETINKKSEINTTDDIYENDDYLESSTPTLPILIEEKDIPIKSSPGSLQY</sequence>
<dbReference type="RefSeq" id="WP_216252735.1">
    <property type="nucleotide sequence ID" value="NZ_JAZHFS010000019.1"/>
</dbReference>
<dbReference type="Proteomes" id="UP001498469">
    <property type="component" value="Unassembled WGS sequence"/>
</dbReference>
<proteinExistence type="predicted"/>
<accession>A0ABU7UUF9</accession>
<gene>
    <name evidence="1" type="ORF">SJI18_17440</name>
</gene>
<reference evidence="1 2" key="1">
    <citation type="submission" date="2023-11" db="EMBL/GenBank/DDBJ databases">
        <title>Draft genome sequence of a psychrophilic Clostridium strain from permafrost water brine.</title>
        <authorList>
            <person name="Shcherbakova V.A."/>
            <person name="Trubitsyn V.E."/>
            <person name="Zakharyuk A.G."/>
        </authorList>
    </citation>
    <scope>NUCLEOTIDE SEQUENCE [LARGE SCALE GENOMIC DNA]</scope>
    <source>
        <strain evidence="1 2">14F</strain>
    </source>
</reference>
<evidence type="ECO:0000313" key="2">
    <source>
        <dbReference type="Proteomes" id="UP001498469"/>
    </source>
</evidence>
<dbReference type="EMBL" id="JAZHFS010000019">
    <property type="protein sequence ID" value="MEF2114080.1"/>
    <property type="molecule type" value="Genomic_DNA"/>
</dbReference>
<organism evidence="1 2">
    <name type="scientific">Clostridium frigoriphilum</name>
    <dbReference type="NCBI Taxonomy" id="443253"/>
    <lineage>
        <taxon>Bacteria</taxon>
        <taxon>Bacillati</taxon>
        <taxon>Bacillota</taxon>
        <taxon>Clostridia</taxon>
        <taxon>Eubacteriales</taxon>
        <taxon>Clostridiaceae</taxon>
        <taxon>Clostridium</taxon>
    </lineage>
</organism>
<protein>
    <submittedName>
        <fullName evidence="1">Uncharacterized protein</fullName>
    </submittedName>
</protein>
<name>A0ABU7UUF9_9CLOT</name>
<comment type="caution">
    <text evidence="1">The sequence shown here is derived from an EMBL/GenBank/DDBJ whole genome shotgun (WGS) entry which is preliminary data.</text>
</comment>
<evidence type="ECO:0000313" key="1">
    <source>
        <dbReference type="EMBL" id="MEF2114080.1"/>
    </source>
</evidence>
<keyword evidence="2" id="KW-1185">Reference proteome</keyword>